<dbReference type="SFLD" id="SFLDG01140">
    <property type="entry name" value="C2.B:_Phosphomannomutase_and_P"/>
    <property type="match status" value="1"/>
</dbReference>
<evidence type="ECO:0000313" key="2">
    <source>
        <dbReference type="Proteomes" id="UP000001953"/>
    </source>
</evidence>
<dbReference type="PANTHER" id="PTHR10000:SF8">
    <property type="entry name" value="HAD SUPERFAMILY HYDROLASE-LIKE, TYPE 3"/>
    <property type="match status" value="1"/>
</dbReference>
<gene>
    <name evidence="1" type="ordered locus">Nham_3274</name>
</gene>
<dbReference type="SUPFAM" id="SSF56784">
    <property type="entry name" value="HAD-like"/>
    <property type="match status" value="1"/>
</dbReference>
<dbReference type="InterPro" id="IPR023214">
    <property type="entry name" value="HAD_sf"/>
</dbReference>
<dbReference type="GO" id="GO:0000287">
    <property type="term" value="F:magnesium ion binding"/>
    <property type="evidence" value="ECO:0007669"/>
    <property type="project" value="TreeGrafter"/>
</dbReference>
<protein>
    <submittedName>
        <fullName evidence="1">Cof protein</fullName>
    </submittedName>
</protein>
<dbReference type="OrthoDB" id="7847955at2"/>
<dbReference type="STRING" id="323097.Nham_3274"/>
<dbReference type="InterPro" id="IPR036412">
    <property type="entry name" value="HAD-like_sf"/>
</dbReference>
<dbReference type="PANTHER" id="PTHR10000">
    <property type="entry name" value="PHOSPHOSERINE PHOSPHATASE"/>
    <property type="match status" value="1"/>
</dbReference>
<dbReference type="AlphaFoldDB" id="Q1QID9"/>
<dbReference type="CDD" id="cd07516">
    <property type="entry name" value="HAD_Pase"/>
    <property type="match status" value="1"/>
</dbReference>
<proteinExistence type="predicted"/>
<dbReference type="GO" id="GO:0005829">
    <property type="term" value="C:cytosol"/>
    <property type="evidence" value="ECO:0007669"/>
    <property type="project" value="TreeGrafter"/>
</dbReference>
<dbReference type="EMBL" id="CP000319">
    <property type="protein sequence ID" value="ABE64008.1"/>
    <property type="molecule type" value="Genomic_DNA"/>
</dbReference>
<dbReference type="eggNOG" id="COG0561">
    <property type="taxonomic scope" value="Bacteria"/>
</dbReference>
<keyword evidence="2" id="KW-1185">Reference proteome</keyword>
<evidence type="ECO:0000313" key="1">
    <source>
        <dbReference type="EMBL" id="ABE64008.1"/>
    </source>
</evidence>
<dbReference type="Gene3D" id="3.40.50.1000">
    <property type="entry name" value="HAD superfamily/HAD-like"/>
    <property type="match status" value="1"/>
</dbReference>
<dbReference type="NCBIfam" id="TIGR01484">
    <property type="entry name" value="HAD-SF-IIB"/>
    <property type="match status" value="1"/>
</dbReference>
<dbReference type="KEGG" id="nha:Nham_3274"/>
<dbReference type="GO" id="GO:0016791">
    <property type="term" value="F:phosphatase activity"/>
    <property type="evidence" value="ECO:0007669"/>
    <property type="project" value="TreeGrafter"/>
</dbReference>
<dbReference type="RefSeq" id="WP_011511662.1">
    <property type="nucleotide sequence ID" value="NC_007964.1"/>
</dbReference>
<dbReference type="HOGENOM" id="CLU_044146_0_2_5"/>
<dbReference type="Proteomes" id="UP000001953">
    <property type="component" value="Chromosome"/>
</dbReference>
<dbReference type="InterPro" id="IPR000150">
    <property type="entry name" value="Cof"/>
</dbReference>
<dbReference type="Gene3D" id="3.30.1240.10">
    <property type="match status" value="1"/>
</dbReference>
<dbReference type="Pfam" id="PF08282">
    <property type="entry name" value="Hydrolase_3"/>
    <property type="match status" value="1"/>
</dbReference>
<dbReference type="SFLD" id="SFLDS00003">
    <property type="entry name" value="Haloacid_Dehalogenase"/>
    <property type="match status" value="1"/>
</dbReference>
<accession>Q1QID9</accession>
<name>Q1QID9_NITHX</name>
<dbReference type="InterPro" id="IPR006379">
    <property type="entry name" value="HAD-SF_hydro_IIB"/>
</dbReference>
<organism evidence="1 2">
    <name type="scientific">Nitrobacter hamburgensis (strain DSM 10229 / NCIMB 13809 / X14)</name>
    <dbReference type="NCBI Taxonomy" id="323097"/>
    <lineage>
        <taxon>Bacteria</taxon>
        <taxon>Pseudomonadati</taxon>
        <taxon>Pseudomonadota</taxon>
        <taxon>Alphaproteobacteria</taxon>
        <taxon>Hyphomicrobiales</taxon>
        <taxon>Nitrobacteraceae</taxon>
        <taxon>Nitrobacter</taxon>
    </lineage>
</organism>
<sequence length="267" mass="28369">MNPISLVISDVDGSLVTPDKRLTEAAIKAVKDLADRDIGFTITSSRPAFGMRMLIEPLGLKLPFGAFNGSLIVDPALNVLQRTVISASAARIAIDTLKASGVDIWLFTADRWLITHDDGRYVPHEQATILADAVIVSSFDDFVNEACKIVGVSADPEKLARCEIAMQAALAGQASAICSQSYYLDITPAGQDKGTFVETMAKRLGIAPRNIATIGDMQNDLAMFGKSGLSFAMGNANDEVKAQATCVTDSNENDGFAKAVDRIIGLG</sequence>
<reference evidence="1 2" key="1">
    <citation type="submission" date="2006-03" db="EMBL/GenBank/DDBJ databases">
        <title>Complete sequence of chromosome of Nitrobacter hamburgensis X14.</title>
        <authorList>
            <consortium name="US DOE Joint Genome Institute"/>
            <person name="Copeland A."/>
            <person name="Lucas S."/>
            <person name="Lapidus A."/>
            <person name="Barry K."/>
            <person name="Detter J.C."/>
            <person name="Glavina del Rio T."/>
            <person name="Hammon N."/>
            <person name="Israni S."/>
            <person name="Dalin E."/>
            <person name="Tice H."/>
            <person name="Pitluck S."/>
            <person name="Chain P."/>
            <person name="Malfatti S."/>
            <person name="Shin M."/>
            <person name="Vergez L."/>
            <person name="Schmutz J."/>
            <person name="Larimer F."/>
            <person name="Land M."/>
            <person name="Hauser L."/>
            <person name="Kyrpides N."/>
            <person name="Ivanova N."/>
            <person name="Ward B."/>
            <person name="Arp D."/>
            <person name="Klotz M."/>
            <person name="Stein L."/>
            <person name="O'Mullan G."/>
            <person name="Starkenburg S."/>
            <person name="Sayavedra L."/>
            <person name="Poret-Peterson A.T."/>
            <person name="Gentry M.E."/>
            <person name="Bruce D."/>
            <person name="Richardson P."/>
        </authorList>
    </citation>
    <scope>NUCLEOTIDE SEQUENCE [LARGE SCALE GENOMIC DNA]</scope>
    <source>
        <strain evidence="2">DSM 10229 / NCIMB 13809 / X14</strain>
    </source>
</reference>
<dbReference type="NCBIfam" id="TIGR00099">
    <property type="entry name" value="Cof-subfamily"/>
    <property type="match status" value="1"/>
</dbReference>